<dbReference type="PANTHER" id="PTHR45947:SF14">
    <property type="entry name" value="SLL1723 PROTEIN"/>
    <property type="match status" value="1"/>
</dbReference>
<dbReference type="OrthoDB" id="570545at2"/>
<feature type="domain" description="Glycosyl transferase family 1" evidence="1">
    <location>
        <begin position="190"/>
        <end position="353"/>
    </location>
</feature>
<keyword evidence="4" id="KW-1185">Reference proteome</keyword>
<feature type="domain" description="Glycosyltransferase subfamily 4-like N-terminal" evidence="2">
    <location>
        <begin position="37"/>
        <end position="178"/>
    </location>
</feature>
<dbReference type="RefSeq" id="WP_061126544.1">
    <property type="nucleotide sequence ID" value="NZ_FCOF02000026.1"/>
</dbReference>
<dbReference type="SUPFAM" id="SSF53756">
    <property type="entry name" value="UDP-Glycosyltransferase/glycogen phosphorylase"/>
    <property type="match status" value="1"/>
</dbReference>
<evidence type="ECO:0000259" key="2">
    <source>
        <dbReference type="Pfam" id="PF13439"/>
    </source>
</evidence>
<evidence type="ECO:0000313" key="3">
    <source>
        <dbReference type="EMBL" id="SAK79267.1"/>
    </source>
</evidence>
<evidence type="ECO:0000313" key="4">
    <source>
        <dbReference type="Proteomes" id="UP000054870"/>
    </source>
</evidence>
<dbReference type="AlphaFoldDB" id="A0A158CCM1"/>
<dbReference type="PANTHER" id="PTHR45947">
    <property type="entry name" value="SULFOQUINOVOSYL TRANSFERASE SQD2"/>
    <property type="match status" value="1"/>
</dbReference>
<dbReference type="GO" id="GO:0016757">
    <property type="term" value="F:glycosyltransferase activity"/>
    <property type="evidence" value="ECO:0007669"/>
    <property type="project" value="InterPro"/>
</dbReference>
<dbReference type="Gene3D" id="3.40.50.2000">
    <property type="entry name" value="Glycogen Phosphorylase B"/>
    <property type="match status" value="2"/>
</dbReference>
<accession>A0A158CCM1</accession>
<dbReference type="InterPro" id="IPR001296">
    <property type="entry name" value="Glyco_trans_1"/>
</dbReference>
<protein>
    <submittedName>
        <fullName evidence="3">Group 1 glycosyl transferase</fullName>
    </submittedName>
</protein>
<dbReference type="Proteomes" id="UP000054870">
    <property type="component" value="Unassembled WGS sequence"/>
</dbReference>
<reference evidence="3" key="1">
    <citation type="submission" date="2016-01" db="EMBL/GenBank/DDBJ databases">
        <authorList>
            <person name="Peeters C."/>
        </authorList>
    </citation>
    <scope>NUCLEOTIDE SEQUENCE [LARGE SCALE GENOMIC DNA]</scope>
    <source>
        <strain evidence="3">LMG 29318</strain>
    </source>
</reference>
<gene>
    <name evidence="3" type="ORF">AWB75_04794</name>
</gene>
<dbReference type="Pfam" id="PF13439">
    <property type="entry name" value="Glyco_transf_4"/>
    <property type="match status" value="1"/>
</dbReference>
<keyword evidence="3" id="KW-0808">Transferase</keyword>
<sequence>MRKPSVLVYRHQLFKASEPFIHAQASQLQRYRPLYVGRKTSGRAPEDSEVRTIEGASAWDRIANRLWCEPRPFLEALRDDRPAIMHAHFGLDAAYGIHLAQALDIPVIATLHGFDVTVRRSAFALSGKPTEMRYAFSRNAVARGVSRLICVSDFIRSRAIEYGYPEHLLETHYMGIDARPFEPAVWDAQPRRRILHIARLVEKKGTRYLIEAFASLRKRGITDIELDIVGDGPLREDLMDLAKSLRLGDSIQFRGTLSWADAMKLMSTTYLFCLPSVTAKSGDSEGLGMVLLEASAHHIPCVATRHGGIPEAIHDDVNGLLAAERDVDGLAEPMAAILTDAQLHARLATNARRVVERDFDIARQTQKLESIYSAMGGIRQ</sequence>
<dbReference type="EMBL" id="FCOF02000026">
    <property type="protein sequence ID" value="SAK79267.1"/>
    <property type="molecule type" value="Genomic_DNA"/>
</dbReference>
<dbReference type="InterPro" id="IPR050194">
    <property type="entry name" value="Glycosyltransferase_grp1"/>
</dbReference>
<comment type="caution">
    <text evidence="3">The sequence shown here is derived from an EMBL/GenBank/DDBJ whole genome shotgun (WGS) entry which is preliminary data.</text>
</comment>
<name>A0A158CCM1_9BURK</name>
<evidence type="ECO:0000259" key="1">
    <source>
        <dbReference type="Pfam" id="PF00534"/>
    </source>
</evidence>
<organism evidence="3 4">
    <name type="scientific">Caballeronia catudaia</name>
    <dbReference type="NCBI Taxonomy" id="1777136"/>
    <lineage>
        <taxon>Bacteria</taxon>
        <taxon>Pseudomonadati</taxon>
        <taxon>Pseudomonadota</taxon>
        <taxon>Betaproteobacteria</taxon>
        <taxon>Burkholderiales</taxon>
        <taxon>Burkholderiaceae</taxon>
        <taxon>Caballeronia</taxon>
    </lineage>
</organism>
<proteinExistence type="predicted"/>
<dbReference type="Pfam" id="PF00534">
    <property type="entry name" value="Glycos_transf_1"/>
    <property type="match status" value="1"/>
</dbReference>
<dbReference type="InterPro" id="IPR028098">
    <property type="entry name" value="Glyco_trans_4-like_N"/>
</dbReference>